<dbReference type="UniPathway" id="UPA00282"/>
<keyword evidence="9" id="KW-0012">Acyltransferase</keyword>
<reference evidence="13" key="1">
    <citation type="submission" date="2021-01" db="EMBL/GenBank/DDBJ databases">
        <title>Whole genome shotgun sequence of Planobispora takensis NBRC 109077.</title>
        <authorList>
            <person name="Komaki H."/>
            <person name="Tamura T."/>
        </authorList>
    </citation>
    <scope>NUCLEOTIDE SEQUENCE</scope>
    <source>
        <strain evidence="13">NBRC 109077</strain>
    </source>
</reference>
<dbReference type="SUPFAM" id="SSF52777">
    <property type="entry name" value="CoA-dependent acyltransferases"/>
    <property type="match status" value="2"/>
</dbReference>
<organism evidence="13 14">
    <name type="scientific">Planobispora takensis</name>
    <dbReference type="NCBI Taxonomy" id="1367882"/>
    <lineage>
        <taxon>Bacteria</taxon>
        <taxon>Bacillati</taxon>
        <taxon>Actinomycetota</taxon>
        <taxon>Actinomycetes</taxon>
        <taxon>Streptosporangiales</taxon>
        <taxon>Streptosporangiaceae</taxon>
        <taxon>Planobispora</taxon>
    </lineage>
</organism>
<evidence type="ECO:0000256" key="3">
    <source>
        <dbReference type="ARBA" id="ARBA00009587"/>
    </source>
</evidence>
<evidence type="ECO:0000256" key="10">
    <source>
        <dbReference type="ARBA" id="ARBA00048109"/>
    </source>
</evidence>
<evidence type="ECO:0000256" key="9">
    <source>
        <dbReference type="ARBA" id="ARBA00023315"/>
    </source>
</evidence>
<dbReference type="Gene3D" id="3.30.559.10">
    <property type="entry name" value="Chloramphenicol acetyltransferase-like domain"/>
    <property type="match status" value="1"/>
</dbReference>
<keyword evidence="7" id="KW-0319">Glycerol metabolism</keyword>
<evidence type="ECO:0000256" key="2">
    <source>
        <dbReference type="ARBA" id="ARBA00005189"/>
    </source>
</evidence>
<dbReference type="InterPro" id="IPR023213">
    <property type="entry name" value="CAT-like_dom_sf"/>
</dbReference>
<gene>
    <name evidence="13" type="ORF">Pta02_75590</name>
</gene>
<dbReference type="GO" id="GO:0051701">
    <property type="term" value="P:biological process involved in interaction with host"/>
    <property type="evidence" value="ECO:0007669"/>
    <property type="project" value="TreeGrafter"/>
</dbReference>
<accession>A0A8J3T6Y6</accession>
<evidence type="ECO:0000313" key="14">
    <source>
        <dbReference type="Proteomes" id="UP000634476"/>
    </source>
</evidence>
<keyword evidence="5" id="KW-0444">Lipid biosynthesis</keyword>
<evidence type="ECO:0000259" key="12">
    <source>
        <dbReference type="Pfam" id="PF06974"/>
    </source>
</evidence>
<protein>
    <recommendedName>
        <fullName evidence="4">diacylglycerol O-acyltransferase</fullName>
        <ecNumber evidence="4">2.3.1.20</ecNumber>
    </recommendedName>
</protein>
<keyword evidence="8" id="KW-0443">Lipid metabolism</keyword>
<dbReference type="InterPro" id="IPR004255">
    <property type="entry name" value="O-acyltransferase_WSD1_N"/>
</dbReference>
<dbReference type="PANTHER" id="PTHR31650:SF1">
    <property type="entry name" value="WAX ESTER SYNTHASE_DIACYLGLYCEROL ACYLTRANSFERASE 4-RELATED"/>
    <property type="match status" value="1"/>
</dbReference>
<dbReference type="GO" id="GO:0071731">
    <property type="term" value="P:response to nitric oxide"/>
    <property type="evidence" value="ECO:0007669"/>
    <property type="project" value="TreeGrafter"/>
</dbReference>
<evidence type="ECO:0000256" key="1">
    <source>
        <dbReference type="ARBA" id="ARBA00004771"/>
    </source>
</evidence>
<dbReference type="InterPro" id="IPR009721">
    <property type="entry name" value="O-acyltransferase_WSD1_C"/>
</dbReference>
<evidence type="ECO:0000256" key="7">
    <source>
        <dbReference type="ARBA" id="ARBA00022798"/>
    </source>
</evidence>
<comment type="pathway">
    <text evidence="2">Lipid metabolism.</text>
</comment>
<evidence type="ECO:0000256" key="4">
    <source>
        <dbReference type="ARBA" id="ARBA00013244"/>
    </source>
</evidence>
<dbReference type="Proteomes" id="UP000634476">
    <property type="component" value="Unassembled WGS sequence"/>
</dbReference>
<keyword evidence="14" id="KW-1185">Reference proteome</keyword>
<dbReference type="Pfam" id="PF03007">
    <property type="entry name" value="WS_DGAT_cat"/>
    <property type="match status" value="1"/>
</dbReference>
<evidence type="ECO:0000256" key="8">
    <source>
        <dbReference type="ARBA" id="ARBA00023098"/>
    </source>
</evidence>
<dbReference type="AlphaFoldDB" id="A0A8J3T6Y6"/>
<evidence type="ECO:0000313" key="13">
    <source>
        <dbReference type="EMBL" id="GII05551.1"/>
    </source>
</evidence>
<dbReference type="InterPro" id="IPR045034">
    <property type="entry name" value="O-acyltransferase_WSD1-like"/>
</dbReference>
<proteinExistence type="inferred from homology"/>
<dbReference type="EC" id="2.3.1.20" evidence="4"/>
<dbReference type="GO" id="GO:0019432">
    <property type="term" value="P:triglyceride biosynthetic process"/>
    <property type="evidence" value="ECO:0007669"/>
    <property type="project" value="UniProtKB-UniPathway"/>
</dbReference>
<dbReference type="GO" id="GO:0001666">
    <property type="term" value="P:response to hypoxia"/>
    <property type="evidence" value="ECO:0007669"/>
    <property type="project" value="TreeGrafter"/>
</dbReference>
<evidence type="ECO:0000256" key="6">
    <source>
        <dbReference type="ARBA" id="ARBA00022679"/>
    </source>
</evidence>
<dbReference type="GO" id="GO:0005886">
    <property type="term" value="C:plasma membrane"/>
    <property type="evidence" value="ECO:0007669"/>
    <property type="project" value="TreeGrafter"/>
</dbReference>
<keyword evidence="6" id="KW-0808">Transferase</keyword>
<name>A0A8J3T6Y6_9ACTN</name>
<evidence type="ECO:0000256" key="5">
    <source>
        <dbReference type="ARBA" id="ARBA00022516"/>
    </source>
</evidence>
<dbReference type="PANTHER" id="PTHR31650">
    <property type="entry name" value="O-ACYLTRANSFERASE (WSD1-LIKE) FAMILY PROTEIN"/>
    <property type="match status" value="1"/>
</dbReference>
<dbReference type="GO" id="GO:0006071">
    <property type="term" value="P:glycerol metabolic process"/>
    <property type="evidence" value="ECO:0007669"/>
    <property type="project" value="UniProtKB-KW"/>
</dbReference>
<comment type="caution">
    <text evidence="13">The sequence shown here is derived from an EMBL/GenBank/DDBJ whole genome shotgun (WGS) entry which is preliminary data.</text>
</comment>
<sequence>MTRALPPGTAEAGLLTVTEELRSERFDPSRPLWRMWLLPGLPGGRVAMFVKLHHAIADGTAAMTTLAAFLDPGPDTPITPAPPWTPALPPPDRDLLADSIWRRLRPLGRAGSMLLRPSRTLRHAREAWPAIRELLAEQPATRTSLDRMVGPGRSLAVIRTGLDEIRLTAHAHGATVNDVLLALTVSGLRAVLGGRGEPTEDTTVRVYVPVSLRPRISGPQQGNLIAQMAVPLALRESGAGDELRRIAAETAKRKSRARTSLAALIGGRLTRKIMLVAVMRQRVNVATASIPGPTMPLFLAGARVLEVFPVLPLIANEPLGVGALSYAGALTIGVVADRDAYPDLDVFIASACQELDRLGVPTPLTEVVP</sequence>
<dbReference type="EMBL" id="BOOK01000071">
    <property type="protein sequence ID" value="GII05551.1"/>
    <property type="molecule type" value="Genomic_DNA"/>
</dbReference>
<dbReference type="Pfam" id="PF06974">
    <property type="entry name" value="WS_DGAT_C"/>
    <property type="match status" value="1"/>
</dbReference>
<comment type="pathway">
    <text evidence="1">Glycerolipid metabolism; triacylglycerol biosynthesis.</text>
</comment>
<dbReference type="GO" id="GO:0004144">
    <property type="term" value="F:diacylglycerol O-acyltransferase activity"/>
    <property type="evidence" value="ECO:0007669"/>
    <property type="project" value="UniProtKB-EC"/>
</dbReference>
<feature type="domain" description="O-acyltransferase WSD1-like N-terminal" evidence="11">
    <location>
        <begin position="4"/>
        <end position="179"/>
    </location>
</feature>
<comment type="catalytic activity">
    <reaction evidence="10">
        <text>an acyl-CoA + a 1,2-diacyl-sn-glycerol = a triacyl-sn-glycerol + CoA</text>
        <dbReference type="Rhea" id="RHEA:10868"/>
        <dbReference type="ChEBI" id="CHEBI:17815"/>
        <dbReference type="ChEBI" id="CHEBI:57287"/>
        <dbReference type="ChEBI" id="CHEBI:58342"/>
        <dbReference type="ChEBI" id="CHEBI:64615"/>
        <dbReference type="EC" id="2.3.1.20"/>
    </reaction>
</comment>
<dbReference type="Gene3D" id="3.30.559.30">
    <property type="entry name" value="Nonribosomal peptide synthetase, condensation domain"/>
    <property type="match status" value="1"/>
</dbReference>
<comment type="similarity">
    <text evidence="3">Belongs to the long-chain O-acyltransferase family.</text>
</comment>
<feature type="domain" description="O-acyltransferase WSD1 C-terminal" evidence="12">
    <location>
        <begin position="222"/>
        <end position="357"/>
    </location>
</feature>
<evidence type="ECO:0000259" key="11">
    <source>
        <dbReference type="Pfam" id="PF03007"/>
    </source>
</evidence>